<organism evidence="2 3">
    <name type="scientific">Aspergillus luchuensis (strain CBS 106.47)</name>
    <dbReference type="NCBI Taxonomy" id="1137211"/>
    <lineage>
        <taxon>Eukaryota</taxon>
        <taxon>Fungi</taxon>
        <taxon>Dikarya</taxon>
        <taxon>Ascomycota</taxon>
        <taxon>Pezizomycotina</taxon>
        <taxon>Eurotiomycetes</taxon>
        <taxon>Eurotiomycetidae</taxon>
        <taxon>Eurotiales</taxon>
        <taxon>Aspergillaceae</taxon>
        <taxon>Aspergillus</taxon>
        <taxon>Aspergillus subgen. Circumdati</taxon>
    </lineage>
</organism>
<evidence type="ECO:0000313" key="2">
    <source>
        <dbReference type="EMBL" id="OJZ86534.1"/>
    </source>
</evidence>
<dbReference type="EMBL" id="KV878241">
    <property type="protein sequence ID" value="OJZ86534.1"/>
    <property type="molecule type" value="Genomic_DNA"/>
</dbReference>
<dbReference type="VEuPathDB" id="FungiDB:ASPFODRAFT_46015"/>
<feature type="region of interest" description="Disordered" evidence="1">
    <location>
        <begin position="1"/>
        <end position="28"/>
    </location>
</feature>
<evidence type="ECO:0000313" key="3">
    <source>
        <dbReference type="Proteomes" id="UP000184063"/>
    </source>
</evidence>
<dbReference type="AlphaFoldDB" id="A0A1M3TIJ0"/>
<dbReference type="Proteomes" id="UP000184063">
    <property type="component" value="Unassembled WGS sequence"/>
</dbReference>
<protein>
    <submittedName>
        <fullName evidence="2">Uncharacterized protein</fullName>
    </submittedName>
</protein>
<gene>
    <name evidence="2" type="ORF">ASPFODRAFT_46015</name>
</gene>
<reference evidence="3" key="1">
    <citation type="journal article" date="2017" name="Genome Biol.">
        <title>Comparative genomics reveals high biological diversity and specific adaptations in the industrially and medically important fungal genus Aspergillus.</title>
        <authorList>
            <person name="de Vries R.P."/>
            <person name="Riley R."/>
            <person name="Wiebenga A."/>
            <person name="Aguilar-Osorio G."/>
            <person name="Amillis S."/>
            <person name="Uchima C.A."/>
            <person name="Anderluh G."/>
            <person name="Asadollahi M."/>
            <person name="Askin M."/>
            <person name="Barry K."/>
            <person name="Battaglia E."/>
            <person name="Bayram O."/>
            <person name="Benocci T."/>
            <person name="Braus-Stromeyer S.A."/>
            <person name="Caldana C."/>
            <person name="Canovas D."/>
            <person name="Cerqueira G.C."/>
            <person name="Chen F."/>
            <person name="Chen W."/>
            <person name="Choi C."/>
            <person name="Clum A."/>
            <person name="Dos Santos R.A."/>
            <person name="Damasio A.R."/>
            <person name="Diallinas G."/>
            <person name="Emri T."/>
            <person name="Fekete E."/>
            <person name="Flipphi M."/>
            <person name="Freyberg S."/>
            <person name="Gallo A."/>
            <person name="Gournas C."/>
            <person name="Habgood R."/>
            <person name="Hainaut M."/>
            <person name="Harispe M.L."/>
            <person name="Henrissat B."/>
            <person name="Hilden K.S."/>
            <person name="Hope R."/>
            <person name="Hossain A."/>
            <person name="Karabika E."/>
            <person name="Karaffa L."/>
            <person name="Karanyi Z."/>
            <person name="Krasevec N."/>
            <person name="Kuo A."/>
            <person name="Kusch H."/>
            <person name="LaButti K."/>
            <person name="Lagendijk E.L."/>
            <person name="Lapidus A."/>
            <person name="Levasseur A."/>
            <person name="Lindquist E."/>
            <person name="Lipzen A."/>
            <person name="Logrieco A.F."/>
            <person name="MacCabe A."/>
            <person name="Maekelae M.R."/>
            <person name="Malavazi I."/>
            <person name="Melin P."/>
            <person name="Meyer V."/>
            <person name="Mielnichuk N."/>
            <person name="Miskei M."/>
            <person name="Molnar A.P."/>
            <person name="Mule G."/>
            <person name="Ngan C.Y."/>
            <person name="Orejas M."/>
            <person name="Orosz E."/>
            <person name="Ouedraogo J.P."/>
            <person name="Overkamp K.M."/>
            <person name="Park H.-S."/>
            <person name="Perrone G."/>
            <person name="Piumi F."/>
            <person name="Punt P.J."/>
            <person name="Ram A.F."/>
            <person name="Ramon A."/>
            <person name="Rauscher S."/>
            <person name="Record E."/>
            <person name="Riano-Pachon D.M."/>
            <person name="Robert V."/>
            <person name="Roehrig J."/>
            <person name="Ruller R."/>
            <person name="Salamov A."/>
            <person name="Salih N.S."/>
            <person name="Samson R.A."/>
            <person name="Sandor E."/>
            <person name="Sanguinetti M."/>
            <person name="Schuetze T."/>
            <person name="Sepcic K."/>
            <person name="Shelest E."/>
            <person name="Sherlock G."/>
            <person name="Sophianopoulou V."/>
            <person name="Squina F.M."/>
            <person name="Sun H."/>
            <person name="Susca A."/>
            <person name="Todd R.B."/>
            <person name="Tsang A."/>
            <person name="Unkles S.E."/>
            <person name="van de Wiele N."/>
            <person name="van Rossen-Uffink D."/>
            <person name="Oliveira J.V."/>
            <person name="Vesth T.C."/>
            <person name="Visser J."/>
            <person name="Yu J.-H."/>
            <person name="Zhou M."/>
            <person name="Andersen M.R."/>
            <person name="Archer D.B."/>
            <person name="Baker S.E."/>
            <person name="Benoit I."/>
            <person name="Brakhage A.A."/>
            <person name="Braus G.H."/>
            <person name="Fischer R."/>
            <person name="Frisvad J.C."/>
            <person name="Goldman G.H."/>
            <person name="Houbraken J."/>
            <person name="Oakley B."/>
            <person name="Pocsi I."/>
            <person name="Scazzocchio C."/>
            <person name="Seiboth B."/>
            <person name="vanKuyk P.A."/>
            <person name="Wortman J."/>
            <person name="Dyer P.S."/>
            <person name="Grigoriev I.V."/>
        </authorList>
    </citation>
    <scope>NUCLEOTIDE SEQUENCE [LARGE SCALE GENOMIC DNA]</scope>
    <source>
        <strain evidence="3">CBS 106.47</strain>
    </source>
</reference>
<name>A0A1M3TIJ0_ASPLC</name>
<dbReference type="PROSITE" id="PS51257">
    <property type="entry name" value="PROKAR_LIPOPROTEIN"/>
    <property type="match status" value="1"/>
</dbReference>
<evidence type="ECO:0000256" key="1">
    <source>
        <dbReference type="SAM" id="MobiDB-lite"/>
    </source>
</evidence>
<sequence length="92" mass="9461">MSAKGEGEIGEELGSSGSGSSGSSCRDSEEVVGIGMAVGVKERGGGFVPDRLVGASMNEFPVDGLFDRLKPRGAHPDRVCFSGRSRPGKGDF</sequence>
<accession>A0A1M3TIJ0</accession>
<proteinExistence type="predicted"/>